<evidence type="ECO:0000313" key="2">
    <source>
        <dbReference type="Proteomes" id="UP001303373"/>
    </source>
</evidence>
<organism evidence="1 2">
    <name type="scientific">Acrodontium crateriforme</name>
    <dbReference type="NCBI Taxonomy" id="150365"/>
    <lineage>
        <taxon>Eukaryota</taxon>
        <taxon>Fungi</taxon>
        <taxon>Dikarya</taxon>
        <taxon>Ascomycota</taxon>
        <taxon>Pezizomycotina</taxon>
        <taxon>Dothideomycetes</taxon>
        <taxon>Dothideomycetidae</taxon>
        <taxon>Mycosphaerellales</taxon>
        <taxon>Teratosphaeriaceae</taxon>
        <taxon>Acrodontium</taxon>
    </lineage>
</organism>
<dbReference type="Proteomes" id="UP001303373">
    <property type="component" value="Chromosome 5"/>
</dbReference>
<evidence type="ECO:0000313" key="1">
    <source>
        <dbReference type="EMBL" id="WPH01035.1"/>
    </source>
</evidence>
<accession>A0AAQ3RA85</accession>
<sequence>MSPTRSNMRYCPNKEWLEKCRLESLPVPRFDRYVYMLESHVAKRRLTPGEVAFDGYVPDLLTIAQRDENESRTMDMVRQYTNIPVPKLVHEGNGFNVFERIPGVTIFEG</sequence>
<reference evidence="1 2" key="1">
    <citation type="submission" date="2023-11" db="EMBL/GenBank/DDBJ databases">
        <title>An acidophilic fungus is an integral part of prey digestion in a carnivorous sundew plant.</title>
        <authorList>
            <person name="Tsai I.J."/>
        </authorList>
    </citation>
    <scope>NUCLEOTIDE SEQUENCE [LARGE SCALE GENOMIC DNA]</scope>
    <source>
        <strain evidence="1">169a</strain>
    </source>
</reference>
<proteinExistence type="predicted"/>
<name>A0AAQ3RA85_9PEZI</name>
<keyword evidence="2" id="KW-1185">Reference proteome</keyword>
<dbReference type="EMBL" id="CP138584">
    <property type="protein sequence ID" value="WPH01035.1"/>
    <property type="molecule type" value="Genomic_DNA"/>
</dbReference>
<dbReference type="AlphaFoldDB" id="A0AAQ3RA85"/>
<protein>
    <submittedName>
        <fullName evidence="1">Uncharacterized protein</fullName>
    </submittedName>
</protein>
<gene>
    <name evidence="1" type="ORF">R9X50_00386900</name>
</gene>